<dbReference type="SMART" id="SM00731">
    <property type="entry name" value="SprT"/>
    <property type="match status" value="1"/>
</dbReference>
<dbReference type="GO" id="GO:0006974">
    <property type="term" value="P:DNA damage response"/>
    <property type="evidence" value="ECO:0007669"/>
    <property type="project" value="UniProtKB-ARBA"/>
</dbReference>
<dbReference type="PANTHER" id="PTHR23099">
    <property type="entry name" value="TRANSCRIPTIONAL REGULATOR"/>
    <property type="match status" value="1"/>
</dbReference>
<dbReference type="GO" id="GO:0005634">
    <property type="term" value="C:nucleus"/>
    <property type="evidence" value="ECO:0007669"/>
    <property type="project" value="TreeGrafter"/>
</dbReference>
<dbReference type="InterPro" id="IPR006640">
    <property type="entry name" value="SprT-like_domain"/>
</dbReference>
<proteinExistence type="predicted"/>
<accession>A0AAU9UMU5</accession>
<dbReference type="Pfam" id="PF10263">
    <property type="entry name" value="SprT-like"/>
    <property type="match status" value="1"/>
</dbReference>
<name>A0AAU9UMU5_EUPED</name>
<sequence>MDLKTSQPSQRNRFLKLSLKKTKEKIDNKNKKACRDSDVIILDESFENLRSDFPKKAEPSVDSPVVVNDSCDDLFDELLMNKEPSKSGNISFNRTNEIQSSVTQNFRPSIDGWSPAQNILCAKPKQDTVPSTPQDKANESLNQCSIKKIQNSHQKLLNDLYGDGWKSIPTLFKTIQQNHDNLNIISKKLHFNDEDESDKENIRSDIKRNKELYLTDSEIKKKKDLSDFERRSKKKLYTEKIPSIPDPEPETPKDKVIKPRNVNSTTKKTKGLSVTELVKVMGNDVDLLTSKVKNFTVTPKNDVKRLSFIGSLADNVPSWRCHPEALQYHDNYNKLREQLTRRLYVEFNKIVFDDALEVDMPILWDTKLRSTAGTTTNRLIKTARGDKIRVSSIKLSTKVLDAVQRLRDTLIHELCHAATWIIDGELRAGHGPLWKKWAEKALRKFPELGEISRCHNMEIHYKYSYKCTRCGYSIKRHSKSIDTTKKCCGYCRGTFEIIVNKKNKDGVIVSTPARKGGPNDFALYVKQNYGKLKDGTRTHAQVMKLLGEQFSAKKTKMEEVFDLDSDESES</sequence>
<evidence type="ECO:0000313" key="4">
    <source>
        <dbReference type="Proteomes" id="UP001153954"/>
    </source>
</evidence>
<evidence type="ECO:0000313" key="3">
    <source>
        <dbReference type="EMBL" id="CAH2099246.1"/>
    </source>
</evidence>
<dbReference type="EMBL" id="CAKOGL010000021">
    <property type="protein sequence ID" value="CAH2099246.1"/>
    <property type="molecule type" value="Genomic_DNA"/>
</dbReference>
<dbReference type="PANTHER" id="PTHR23099:SF0">
    <property type="entry name" value="GERM CELL NUCLEAR ACIDIC PROTEIN"/>
    <property type="match status" value="1"/>
</dbReference>
<feature type="domain" description="SprT-like" evidence="2">
    <location>
        <begin position="337"/>
        <end position="498"/>
    </location>
</feature>
<reference evidence="3" key="1">
    <citation type="submission" date="2022-03" db="EMBL/GenBank/DDBJ databases">
        <authorList>
            <person name="Tunstrom K."/>
        </authorList>
    </citation>
    <scope>NUCLEOTIDE SEQUENCE</scope>
</reference>
<dbReference type="Proteomes" id="UP001153954">
    <property type="component" value="Unassembled WGS sequence"/>
</dbReference>
<gene>
    <name evidence="3" type="ORF">EEDITHA_LOCUS14254</name>
</gene>
<evidence type="ECO:0000256" key="1">
    <source>
        <dbReference type="SAM" id="MobiDB-lite"/>
    </source>
</evidence>
<dbReference type="AlphaFoldDB" id="A0AAU9UMU5"/>
<comment type="caution">
    <text evidence="3">The sequence shown here is derived from an EMBL/GenBank/DDBJ whole genome shotgun (WGS) entry which is preliminary data.</text>
</comment>
<keyword evidence="4" id="KW-1185">Reference proteome</keyword>
<protein>
    <recommendedName>
        <fullName evidence="2">SprT-like domain-containing protein</fullName>
    </recommendedName>
</protein>
<feature type="region of interest" description="Disordered" evidence="1">
    <location>
        <begin position="238"/>
        <end position="258"/>
    </location>
</feature>
<organism evidence="3 4">
    <name type="scientific">Euphydryas editha</name>
    <name type="common">Edith's checkerspot</name>
    <dbReference type="NCBI Taxonomy" id="104508"/>
    <lineage>
        <taxon>Eukaryota</taxon>
        <taxon>Metazoa</taxon>
        <taxon>Ecdysozoa</taxon>
        <taxon>Arthropoda</taxon>
        <taxon>Hexapoda</taxon>
        <taxon>Insecta</taxon>
        <taxon>Pterygota</taxon>
        <taxon>Neoptera</taxon>
        <taxon>Endopterygota</taxon>
        <taxon>Lepidoptera</taxon>
        <taxon>Glossata</taxon>
        <taxon>Ditrysia</taxon>
        <taxon>Papilionoidea</taxon>
        <taxon>Nymphalidae</taxon>
        <taxon>Nymphalinae</taxon>
        <taxon>Euphydryas</taxon>
    </lineage>
</organism>
<evidence type="ECO:0000259" key="2">
    <source>
        <dbReference type="SMART" id="SM00731"/>
    </source>
</evidence>